<feature type="region of interest" description="Disordered" evidence="5">
    <location>
        <begin position="1"/>
        <end position="37"/>
    </location>
</feature>
<dbReference type="GO" id="GO:0006935">
    <property type="term" value="P:chemotaxis"/>
    <property type="evidence" value="ECO:0007669"/>
    <property type="project" value="InterPro"/>
</dbReference>
<evidence type="ECO:0000313" key="9">
    <source>
        <dbReference type="EMBL" id="RHD06379.1"/>
    </source>
</evidence>
<keyword evidence="6" id="KW-0812">Transmembrane</keyword>
<dbReference type="PRINTS" id="PR00260">
    <property type="entry name" value="CHEMTRNSDUCR"/>
</dbReference>
<dbReference type="AlphaFoldDB" id="A0A396AHQ4"/>
<keyword evidence="6" id="KW-0472">Membrane</keyword>
<keyword evidence="4" id="KW-0175">Coiled coil</keyword>
<keyword evidence="6" id="KW-1133">Transmembrane helix</keyword>
<dbReference type="InterPro" id="IPR004089">
    <property type="entry name" value="MCPsignal_dom"/>
</dbReference>
<name>A0A396AHQ4_9FIRM</name>
<evidence type="ECO:0000259" key="7">
    <source>
        <dbReference type="PROSITE" id="PS50111"/>
    </source>
</evidence>
<dbReference type="EMBL" id="QSIQ01000001">
    <property type="protein sequence ID" value="RHD06379.1"/>
    <property type="molecule type" value="Genomic_DNA"/>
</dbReference>
<reference evidence="9 10" key="1">
    <citation type="submission" date="2018-08" db="EMBL/GenBank/DDBJ databases">
        <title>A genome reference for cultivated species of the human gut microbiota.</title>
        <authorList>
            <person name="Zou Y."/>
            <person name="Xue W."/>
            <person name="Luo G."/>
        </authorList>
    </citation>
    <scope>NUCLEOTIDE SEQUENCE [LARGE SCALE GENOMIC DNA]</scope>
    <source>
        <strain evidence="9 10">AM32-8LB</strain>
    </source>
</reference>
<dbReference type="PROSITE" id="PS50111">
    <property type="entry name" value="CHEMOTAXIS_TRANSDUC_2"/>
    <property type="match status" value="1"/>
</dbReference>
<dbReference type="GO" id="GO:0007165">
    <property type="term" value="P:signal transduction"/>
    <property type="evidence" value="ECO:0007669"/>
    <property type="project" value="UniProtKB-KW"/>
</dbReference>
<evidence type="ECO:0000256" key="5">
    <source>
        <dbReference type="SAM" id="MobiDB-lite"/>
    </source>
</evidence>
<feature type="coiled-coil region" evidence="4">
    <location>
        <begin position="529"/>
        <end position="556"/>
    </location>
</feature>
<dbReference type="InterPro" id="IPR004090">
    <property type="entry name" value="Chemotax_Me-accpt_rcpt"/>
</dbReference>
<feature type="domain" description="HAMP" evidence="8">
    <location>
        <begin position="251"/>
        <end position="305"/>
    </location>
</feature>
<feature type="compositionally biased region" description="Basic and acidic residues" evidence="5">
    <location>
        <begin position="1"/>
        <end position="12"/>
    </location>
</feature>
<dbReference type="Pfam" id="PF00015">
    <property type="entry name" value="MCPsignal"/>
    <property type="match status" value="1"/>
</dbReference>
<protein>
    <submittedName>
        <fullName evidence="9">Methyl-accepting chemotaxis protein</fullName>
    </submittedName>
</protein>
<dbReference type="SMART" id="SM00283">
    <property type="entry name" value="MA"/>
    <property type="match status" value="1"/>
</dbReference>
<gene>
    <name evidence="9" type="ORF">DW813_00455</name>
</gene>
<dbReference type="Proteomes" id="UP000266391">
    <property type="component" value="Unassembled WGS sequence"/>
</dbReference>
<evidence type="ECO:0000256" key="4">
    <source>
        <dbReference type="SAM" id="Coils"/>
    </source>
</evidence>
<evidence type="ECO:0000313" key="10">
    <source>
        <dbReference type="Proteomes" id="UP000266391"/>
    </source>
</evidence>
<comment type="similarity">
    <text evidence="2">Belongs to the methyl-accepting chemotaxis (MCP) protein family.</text>
</comment>
<dbReference type="PROSITE" id="PS50885">
    <property type="entry name" value="HAMP"/>
    <property type="match status" value="1"/>
</dbReference>
<dbReference type="SUPFAM" id="SSF58104">
    <property type="entry name" value="Methyl-accepting chemotaxis protein (MCP) signaling domain"/>
    <property type="match status" value="1"/>
</dbReference>
<dbReference type="PANTHER" id="PTHR32089">
    <property type="entry name" value="METHYL-ACCEPTING CHEMOTAXIS PROTEIN MCPB"/>
    <property type="match status" value="1"/>
</dbReference>
<feature type="transmembrane region" description="Helical" evidence="6">
    <location>
        <begin position="43"/>
        <end position="64"/>
    </location>
</feature>
<dbReference type="PANTHER" id="PTHR32089:SF112">
    <property type="entry name" value="LYSOZYME-LIKE PROTEIN-RELATED"/>
    <property type="match status" value="1"/>
</dbReference>
<evidence type="ECO:0000256" key="6">
    <source>
        <dbReference type="SAM" id="Phobius"/>
    </source>
</evidence>
<comment type="caution">
    <text evidence="9">The sequence shown here is derived from an EMBL/GenBank/DDBJ whole genome shotgun (WGS) entry which is preliminary data.</text>
</comment>
<dbReference type="GO" id="GO:0016020">
    <property type="term" value="C:membrane"/>
    <property type="evidence" value="ECO:0007669"/>
    <property type="project" value="InterPro"/>
</dbReference>
<dbReference type="SMART" id="SM00304">
    <property type="entry name" value="HAMP"/>
    <property type="match status" value="1"/>
</dbReference>
<evidence type="ECO:0000256" key="1">
    <source>
        <dbReference type="ARBA" id="ARBA00023224"/>
    </source>
</evidence>
<keyword evidence="1 3" id="KW-0807">Transducer</keyword>
<dbReference type="CDD" id="cd06225">
    <property type="entry name" value="HAMP"/>
    <property type="match status" value="1"/>
</dbReference>
<accession>A0A396AHQ4</accession>
<dbReference type="Pfam" id="PF00672">
    <property type="entry name" value="HAMP"/>
    <property type="match status" value="1"/>
</dbReference>
<dbReference type="InterPro" id="IPR003660">
    <property type="entry name" value="HAMP_dom"/>
</dbReference>
<evidence type="ECO:0000259" key="8">
    <source>
        <dbReference type="PROSITE" id="PS50885"/>
    </source>
</evidence>
<proteinExistence type="inferred from homology"/>
<organism evidence="9 10">
    <name type="scientific">Roseburia inulinivorans</name>
    <dbReference type="NCBI Taxonomy" id="360807"/>
    <lineage>
        <taxon>Bacteria</taxon>
        <taxon>Bacillati</taxon>
        <taxon>Bacillota</taxon>
        <taxon>Clostridia</taxon>
        <taxon>Lachnospirales</taxon>
        <taxon>Lachnospiraceae</taxon>
        <taxon>Roseburia</taxon>
    </lineage>
</organism>
<dbReference type="GO" id="GO:0004888">
    <property type="term" value="F:transmembrane signaling receptor activity"/>
    <property type="evidence" value="ECO:0007669"/>
    <property type="project" value="InterPro"/>
</dbReference>
<evidence type="ECO:0000256" key="2">
    <source>
        <dbReference type="ARBA" id="ARBA00029447"/>
    </source>
</evidence>
<feature type="domain" description="Methyl-accepting transducer" evidence="7">
    <location>
        <begin position="310"/>
        <end position="582"/>
    </location>
</feature>
<evidence type="ECO:0000256" key="3">
    <source>
        <dbReference type="PROSITE-ProRule" id="PRU00284"/>
    </source>
</evidence>
<feature type="transmembrane region" description="Helical" evidence="6">
    <location>
        <begin position="228"/>
        <end position="250"/>
    </location>
</feature>
<dbReference type="RefSeq" id="WP_118091726.1">
    <property type="nucleotide sequence ID" value="NZ_QSIQ01000001.1"/>
</dbReference>
<dbReference type="Gene3D" id="1.10.287.950">
    <property type="entry name" value="Methyl-accepting chemotaxis protein"/>
    <property type="match status" value="1"/>
</dbReference>
<sequence length="612" mass="66304">MKNKTQENEKKTLIPKQKKQRTTKKEKSAVTKKTAKKTRNSSMAVKLVAILVLMVAVTMVSNVINYDAMVKMNHSIKDVTDSKVPDLQNAYNIQYSLEAVQKDFYRYLATTKGETSHTEARNDYAADREAVADLVQQMYDATEGDGQKQIMQKIYDGVNNVLERMDNAMEKYDDGKSGKVSIEVNVIRVCMEEVNAYITGIQQKSVNEMDEATAQAHATYQAVSKVCVGMAAVSILVGIAGILVILIGVVKPMRAATRDLMKMITEIDGGSGDLTAHLKVRGNDEIGQMVRGFNQFIDVLRNLIEKIKKGSGELEHTAASVDNGVRAAGDKITGTSATMEQLAASMEEVSATVINITENIESIRKDITVMADKTGEGLERVDSIRQKAEGMKADATASQVSAADMVARISGELSTAIEQSKQVEEINKLTDEILSISSQTNLLALNASIEAARAGEAGKGFAVVADEIRKLADESRNTANGIQNISKMVTESVENLAGNAGKMLDFVNQDVLNDYKGMVESGETYNEDAVQMNEMMQDLQSVAENLRRAANEISEAADGVSNAVNQSAAGVSNAAEYTSELAGHMTGINESVEKNVNIAESLKNEVAGFQCE</sequence>